<gene>
    <name evidence="2" type="ORF">AK812_SmicGene23692</name>
</gene>
<protein>
    <submittedName>
        <fullName evidence="2">Uncharacterized protein</fullName>
    </submittedName>
</protein>
<comment type="caution">
    <text evidence="2">The sequence shown here is derived from an EMBL/GenBank/DDBJ whole genome shotgun (WGS) entry which is preliminary data.</text>
</comment>
<evidence type="ECO:0000256" key="1">
    <source>
        <dbReference type="SAM" id="MobiDB-lite"/>
    </source>
</evidence>
<dbReference type="OrthoDB" id="437806at2759"/>
<feature type="region of interest" description="Disordered" evidence="1">
    <location>
        <begin position="80"/>
        <end position="121"/>
    </location>
</feature>
<evidence type="ECO:0000313" key="3">
    <source>
        <dbReference type="Proteomes" id="UP000186817"/>
    </source>
</evidence>
<dbReference type="Proteomes" id="UP000186817">
    <property type="component" value="Unassembled WGS sequence"/>
</dbReference>
<name>A0A1Q9DGJ6_SYMMI</name>
<feature type="region of interest" description="Disordered" evidence="1">
    <location>
        <begin position="149"/>
        <end position="169"/>
    </location>
</feature>
<accession>A0A1Q9DGJ6</accession>
<evidence type="ECO:0000313" key="2">
    <source>
        <dbReference type="EMBL" id="OLP94312.1"/>
    </source>
</evidence>
<sequence length="419" mass="46576">MALSVSDKNVLMNMLLRIQKKHLKKAMQEETSYDTEDEQEALRCRGCFNRYSIRQITSYLDYQLTLEQFREFWAEKDRNRKANCSGGSGNQKKKEKKNKKIKKDKKRKAAASASEVAGLTEADGGCPGPGIPWSLIFVMAVPAKRPAARAATKSAKKPALKKPAAARGKNDDIHAVVPLVQHGMYEVELKRDSQVECYMPVSRHWSVHKMLKDSISRTCDGTDWQAQKITVEMSRRAAGQGDGLLPDADDSGGGDGSGSDGNSDNTNTSSSHWMTGRRGGPSAGTDGLPPEEEARQARCESDSEALNIEMDILSVAEYRHDRYHAGSVMSHSQLPLTMESALEWLLLFQPATVVLEQVEGFMAPLSCDEDGTPFDRFCFLLSQMPFEPGYMVTHCKLNMSSWLKISFSEAQSSKLWSLY</sequence>
<proteinExistence type="predicted"/>
<dbReference type="EMBL" id="LSRX01000548">
    <property type="protein sequence ID" value="OLP94312.1"/>
    <property type="molecule type" value="Genomic_DNA"/>
</dbReference>
<feature type="compositionally biased region" description="Basic residues" evidence="1">
    <location>
        <begin position="91"/>
        <end position="109"/>
    </location>
</feature>
<keyword evidence="3" id="KW-1185">Reference proteome</keyword>
<feature type="compositionally biased region" description="Low complexity" evidence="1">
    <location>
        <begin position="260"/>
        <end position="271"/>
    </location>
</feature>
<dbReference type="AlphaFoldDB" id="A0A1Q9DGJ6"/>
<organism evidence="2 3">
    <name type="scientific">Symbiodinium microadriaticum</name>
    <name type="common">Dinoflagellate</name>
    <name type="synonym">Zooxanthella microadriatica</name>
    <dbReference type="NCBI Taxonomy" id="2951"/>
    <lineage>
        <taxon>Eukaryota</taxon>
        <taxon>Sar</taxon>
        <taxon>Alveolata</taxon>
        <taxon>Dinophyceae</taxon>
        <taxon>Suessiales</taxon>
        <taxon>Symbiodiniaceae</taxon>
        <taxon>Symbiodinium</taxon>
    </lineage>
</organism>
<feature type="compositionally biased region" description="Basic and acidic residues" evidence="1">
    <location>
        <begin position="292"/>
        <end position="301"/>
    </location>
</feature>
<feature type="region of interest" description="Disordered" evidence="1">
    <location>
        <begin position="235"/>
        <end position="301"/>
    </location>
</feature>
<reference evidence="2 3" key="1">
    <citation type="submission" date="2016-02" db="EMBL/GenBank/DDBJ databases">
        <title>Genome analysis of coral dinoflagellate symbionts highlights evolutionary adaptations to a symbiotic lifestyle.</title>
        <authorList>
            <person name="Aranda M."/>
            <person name="Li Y."/>
            <person name="Liew Y.J."/>
            <person name="Baumgarten S."/>
            <person name="Simakov O."/>
            <person name="Wilson M."/>
            <person name="Piel J."/>
            <person name="Ashoor H."/>
            <person name="Bougouffa S."/>
            <person name="Bajic V.B."/>
            <person name="Ryu T."/>
            <person name="Ravasi T."/>
            <person name="Bayer T."/>
            <person name="Micklem G."/>
            <person name="Kim H."/>
            <person name="Bhak J."/>
            <person name="Lajeunesse T.C."/>
            <person name="Voolstra C.R."/>
        </authorList>
    </citation>
    <scope>NUCLEOTIDE SEQUENCE [LARGE SCALE GENOMIC DNA]</scope>
    <source>
        <strain evidence="2 3">CCMP2467</strain>
    </source>
</reference>